<name>A0A3B1DHV3_9ZZZZ</name>
<sequence>MKAYVRPEIVVEPRIAHFGEVPKDQTAEMTITITGRKAEFEVLGATLSDSEMFVVSLGETKEVEIPMASDDPNLQNTETDSAAPVPVEVVKQCQITITMKPGQEIGLIRNKTLTITTNDEKQPTLTVELMASHKGDLDMIPRRITLGSLNPGEEFHKEVTLKSLSGTPFKVLGIEHIAVAADALEYSFYPVDPANPTAYRIEVDGAMPTDIRVLRGRFLVRTDMDREEEIYLYYYAQARPQIKKPDAATPAPTGHEGHDH</sequence>
<accession>A0A3B1DHV3</accession>
<protein>
    <recommendedName>
        <fullName evidence="2">DUF1573 domain-containing protein</fullName>
    </recommendedName>
</protein>
<dbReference type="AlphaFoldDB" id="A0A3B1DHV3"/>
<proteinExistence type="predicted"/>
<dbReference type="Gene3D" id="2.60.40.10">
    <property type="entry name" value="Immunoglobulins"/>
    <property type="match status" value="1"/>
</dbReference>
<gene>
    <name evidence="1" type="ORF">MNBD_PLANCTO03-606</name>
</gene>
<dbReference type="EMBL" id="UOGK01000364">
    <property type="protein sequence ID" value="VAX40262.1"/>
    <property type="molecule type" value="Genomic_DNA"/>
</dbReference>
<evidence type="ECO:0008006" key="2">
    <source>
        <dbReference type="Google" id="ProtNLM"/>
    </source>
</evidence>
<evidence type="ECO:0000313" key="1">
    <source>
        <dbReference type="EMBL" id="VAX40262.1"/>
    </source>
</evidence>
<dbReference type="InterPro" id="IPR013783">
    <property type="entry name" value="Ig-like_fold"/>
</dbReference>
<reference evidence="1" key="1">
    <citation type="submission" date="2018-06" db="EMBL/GenBank/DDBJ databases">
        <authorList>
            <person name="Zhirakovskaya E."/>
        </authorList>
    </citation>
    <scope>NUCLEOTIDE SEQUENCE</scope>
</reference>
<organism evidence="1">
    <name type="scientific">hydrothermal vent metagenome</name>
    <dbReference type="NCBI Taxonomy" id="652676"/>
    <lineage>
        <taxon>unclassified sequences</taxon>
        <taxon>metagenomes</taxon>
        <taxon>ecological metagenomes</taxon>
    </lineage>
</organism>